<dbReference type="GO" id="GO:0009055">
    <property type="term" value="F:electron transfer activity"/>
    <property type="evidence" value="ECO:0007669"/>
    <property type="project" value="TreeGrafter"/>
</dbReference>
<gene>
    <name evidence="16" type="ORF">SAMN05421740_111132</name>
</gene>
<feature type="binding site" evidence="13">
    <location>
        <position position="252"/>
    </location>
    <ligand>
        <name>[4Fe-4S] cluster</name>
        <dbReference type="ChEBI" id="CHEBI:49883"/>
        <label>2</label>
    </ligand>
</feature>
<comment type="subunit">
    <text evidence="4">Heterodimer of a large and a small subunit.</text>
</comment>
<feature type="binding site" evidence="13">
    <location>
        <position position="255"/>
    </location>
    <ligand>
        <name>[4Fe-4S] cluster</name>
        <dbReference type="ChEBI" id="CHEBI:49883"/>
        <label>2</label>
    </ligand>
</feature>
<comment type="subcellular location">
    <subcellularLocation>
        <location evidence="2">Cell membrane</location>
    </subcellularLocation>
</comment>
<dbReference type="Pfam" id="PF01058">
    <property type="entry name" value="Oxidored_q6"/>
    <property type="match status" value="1"/>
</dbReference>
<evidence type="ECO:0000256" key="11">
    <source>
        <dbReference type="ARBA" id="ARBA00023014"/>
    </source>
</evidence>
<dbReference type="RefSeq" id="WP_090608751.1">
    <property type="nucleotide sequence ID" value="NZ_FNZR01000011.1"/>
</dbReference>
<feature type="binding site" evidence="13">
    <location>
        <position position="314"/>
    </location>
    <ligand>
        <name>[3Fe-4S] cluster</name>
        <dbReference type="ChEBI" id="CHEBI:21137"/>
    </ligand>
</feature>
<evidence type="ECO:0000256" key="10">
    <source>
        <dbReference type="ARBA" id="ARBA00023004"/>
    </source>
</evidence>
<keyword evidence="11 13" id="KW-0411">Iron-sulfur</keyword>
<evidence type="ECO:0000256" key="9">
    <source>
        <dbReference type="ARBA" id="ARBA00023002"/>
    </source>
</evidence>
<dbReference type="EMBL" id="FNZR01000011">
    <property type="protein sequence ID" value="SEL85414.1"/>
    <property type="molecule type" value="Genomic_DNA"/>
</dbReference>
<keyword evidence="8" id="KW-0732">Signal</keyword>
<evidence type="ECO:0000256" key="5">
    <source>
        <dbReference type="ARBA" id="ARBA00022475"/>
    </source>
</evidence>
<dbReference type="PRINTS" id="PR00614">
    <property type="entry name" value="NIHGNASESMLL"/>
</dbReference>
<feature type="binding site" evidence="13">
    <location>
        <position position="295"/>
    </location>
    <ligand>
        <name>[3Fe-4S] cluster</name>
        <dbReference type="ChEBI" id="CHEBI:21137"/>
    </ligand>
</feature>
<evidence type="ECO:0000313" key="17">
    <source>
        <dbReference type="Proteomes" id="UP000198916"/>
    </source>
</evidence>
<dbReference type="InterPro" id="IPR006311">
    <property type="entry name" value="TAT_signal"/>
</dbReference>
<feature type="binding site" evidence="13">
    <location>
        <position position="317"/>
    </location>
    <ligand>
        <name>[3Fe-4S] cluster</name>
        <dbReference type="ChEBI" id="CHEBI:21137"/>
    </ligand>
</feature>
<organism evidence="16 17">
    <name type="scientific">Parapedobacter koreensis</name>
    <dbReference type="NCBI Taxonomy" id="332977"/>
    <lineage>
        <taxon>Bacteria</taxon>
        <taxon>Pseudomonadati</taxon>
        <taxon>Bacteroidota</taxon>
        <taxon>Sphingobacteriia</taxon>
        <taxon>Sphingobacteriales</taxon>
        <taxon>Sphingobacteriaceae</taxon>
        <taxon>Parapedobacter</taxon>
    </lineage>
</organism>
<evidence type="ECO:0000256" key="7">
    <source>
        <dbReference type="ARBA" id="ARBA00022723"/>
    </source>
</evidence>
<keyword evidence="6 13" id="KW-0004">4Fe-4S</keyword>
<dbReference type="InterPro" id="IPR006137">
    <property type="entry name" value="NADH_UbQ_OxRdtase-like_20kDa"/>
</dbReference>
<keyword evidence="7 13" id="KW-0479">Metal-binding</keyword>
<evidence type="ECO:0000256" key="1">
    <source>
        <dbReference type="ARBA" id="ARBA00001966"/>
    </source>
</evidence>
<dbReference type="Gene3D" id="3.40.50.700">
    <property type="entry name" value="NADH:ubiquinone oxidoreductase-like, 20kDa subunit"/>
    <property type="match status" value="1"/>
</dbReference>
<dbReference type="NCBIfam" id="TIGR00391">
    <property type="entry name" value="hydA"/>
    <property type="match status" value="1"/>
</dbReference>
<sequence>MLTTQETNDTCFDSDFAKGDENAGETYYESIRRGGYSRRDFLKFATFMTAFMGLENTAIGRVARALETTPRLPIIWEHFQECTCCSESFIRSDHPIVADIILDKVSLDYTLTLMAASGHQAEAAKHATMEKHWGNYILCVEGSVPLGDNGNYCCIGGRSAIDILKESAAGAKAIIAWGSCATTGCVQAAKPNPTNAVPIHKVITDKTIVNVPGCPPIGEVMAGVIVHLVSMGRLPQLDNAGRPKAFYSKRVHDSCYRRPYFDAGLFAEKFDDENAKKGYCLYKLGCKGPSTYNACGNMRWNGGVSFPIQSGHGCIGCSANDFWDAGSFYTRDQSIQAPGGIEATADTIGKVALGAVAGGIAAHVVAANITKKKELKAMKENGIDIEKELED</sequence>
<feature type="domain" description="Cytochrome-c3 hydrogenase C-terminal" evidence="15">
    <location>
        <begin position="247"/>
        <end position="328"/>
    </location>
</feature>
<evidence type="ECO:0000256" key="2">
    <source>
        <dbReference type="ARBA" id="ARBA00004236"/>
    </source>
</evidence>
<dbReference type="Pfam" id="PF14720">
    <property type="entry name" value="NiFe_hyd_SSU_C"/>
    <property type="match status" value="1"/>
</dbReference>
<dbReference type="PIRSF" id="PIRSF000310">
    <property type="entry name" value="NiFe_hyd_ssu"/>
    <property type="match status" value="1"/>
</dbReference>
<dbReference type="GO" id="GO:0009061">
    <property type="term" value="P:anaerobic respiration"/>
    <property type="evidence" value="ECO:0007669"/>
    <property type="project" value="TreeGrafter"/>
</dbReference>
<dbReference type="InterPro" id="IPR027394">
    <property type="entry name" value="Cytochrome-c3_hydrogenase_C"/>
</dbReference>
<evidence type="ECO:0000259" key="14">
    <source>
        <dbReference type="Pfam" id="PF01058"/>
    </source>
</evidence>
<dbReference type="GO" id="GO:0009375">
    <property type="term" value="C:ferredoxin hydrogenase complex"/>
    <property type="evidence" value="ECO:0007669"/>
    <property type="project" value="InterPro"/>
</dbReference>
<dbReference type="OrthoDB" id="9766729at2"/>
<evidence type="ECO:0000256" key="12">
    <source>
        <dbReference type="ARBA" id="ARBA00023136"/>
    </source>
</evidence>
<dbReference type="GO" id="GO:0044569">
    <property type="term" value="C:[Ni-Fe] hydrogenase complex"/>
    <property type="evidence" value="ECO:0007669"/>
    <property type="project" value="TreeGrafter"/>
</dbReference>
<name>A0A1H7TLV0_9SPHI</name>
<proteinExistence type="inferred from homology"/>
<comment type="cofactor">
    <cofactor evidence="1">
        <name>[4Fe-4S] cluster</name>
        <dbReference type="ChEBI" id="CHEBI:49883"/>
    </cofactor>
</comment>
<dbReference type="GO" id="GO:0005886">
    <property type="term" value="C:plasma membrane"/>
    <property type="evidence" value="ECO:0007669"/>
    <property type="project" value="UniProtKB-SubCell"/>
</dbReference>
<dbReference type="InterPro" id="IPR037148">
    <property type="entry name" value="NiFe-Hase_small_C_sf"/>
</dbReference>
<keyword evidence="5" id="KW-1003">Cell membrane</keyword>
<feature type="binding site" evidence="13">
    <location>
        <position position="82"/>
    </location>
    <ligand>
        <name>[4Fe-4S] cluster</name>
        <dbReference type="ChEBI" id="CHEBI:49883"/>
        <label>1</label>
    </ligand>
</feature>
<evidence type="ECO:0000313" key="16">
    <source>
        <dbReference type="EMBL" id="SEL85414.1"/>
    </source>
</evidence>
<reference evidence="17" key="1">
    <citation type="submission" date="2016-10" db="EMBL/GenBank/DDBJ databases">
        <authorList>
            <person name="Varghese N."/>
            <person name="Submissions S."/>
        </authorList>
    </citation>
    <scope>NUCLEOTIDE SEQUENCE [LARGE SCALE GENOMIC DNA]</scope>
    <source>
        <strain evidence="17">Jip14</strain>
    </source>
</reference>
<evidence type="ECO:0000256" key="8">
    <source>
        <dbReference type="ARBA" id="ARBA00022729"/>
    </source>
</evidence>
<evidence type="ECO:0000256" key="6">
    <source>
        <dbReference type="ARBA" id="ARBA00022485"/>
    </source>
</evidence>
<feature type="binding site" evidence="13">
    <location>
        <position position="180"/>
    </location>
    <ligand>
        <name>[4Fe-4S] cluster</name>
        <dbReference type="ChEBI" id="CHEBI:49883"/>
        <label>1</label>
    </ligand>
</feature>
<feature type="domain" description="NADH:ubiquinone oxidoreductase-like 20kDa subunit" evidence="14">
    <location>
        <begin position="82"/>
        <end position="228"/>
    </location>
</feature>
<feature type="binding site" evidence="13">
    <location>
        <position position="85"/>
    </location>
    <ligand>
        <name>[4Fe-4S] cluster</name>
        <dbReference type="ChEBI" id="CHEBI:49883"/>
        <label>1</label>
    </ligand>
</feature>
<dbReference type="PANTHER" id="PTHR30013">
    <property type="entry name" value="NIFE / NIFESE HYDROGENASE SMALL SUBUNIT FAMILY MEMBER"/>
    <property type="match status" value="1"/>
</dbReference>
<keyword evidence="10 13" id="KW-0408">Iron</keyword>
<dbReference type="SUPFAM" id="SSF56770">
    <property type="entry name" value="HydA/Nqo6-like"/>
    <property type="match status" value="1"/>
</dbReference>
<evidence type="ECO:0000256" key="3">
    <source>
        <dbReference type="ARBA" id="ARBA00006605"/>
    </source>
</evidence>
<dbReference type="Proteomes" id="UP000198916">
    <property type="component" value="Unassembled WGS sequence"/>
</dbReference>
<feature type="binding site" evidence="13">
    <location>
        <position position="286"/>
    </location>
    <ligand>
        <name>[4Fe-4S] cluster</name>
        <dbReference type="ChEBI" id="CHEBI:49883"/>
        <label>2</label>
    </ligand>
</feature>
<feature type="binding site" evidence="13">
    <location>
        <position position="214"/>
    </location>
    <ligand>
        <name>[4Fe-4S] cluster</name>
        <dbReference type="ChEBI" id="CHEBI:49883"/>
        <label>1</label>
    </ligand>
</feature>
<protein>
    <submittedName>
        <fullName evidence="16">Hydrogenase small subunit</fullName>
    </submittedName>
</protein>
<dbReference type="GO" id="GO:0051538">
    <property type="term" value="F:3 iron, 4 sulfur cluster binding"/>
    <property type="evidence" value="ECO:0007669"/>
    <property type="project" value="UniProtKB-KW"/>
</dbReference>
<dbReference type="InterPro" id="IPR001821">
    <property type="entry name" value="NiFe_hydrogenase_ssu"/>
</dbReference>
<keyword evidence="13" id="KW-0003">3Fe-4S</keyword>
<dbReference type="STRING" id="332977.SAMN05421740_111132"/>
<comment type="similarity">
    <text evidence="3">Belongs to the [NiFe]/[NiFeSe] hydrogenase small subunit family.</text>
</comment>
<dbReference type="AlphaFoldDB" id="A0A1H7TLV0"/>
<dbReference type="PANTHER" id="PTHR30013:SF6">
    <property type="entry name" value="HYDROGENASE-1 SMALL CHAIN"/>
    <property type="match status" value="1"/>
</dbReference>
<dbReference type="InterPro" id="IPR037024">
    <property type="entry name" value="NiFe_Hase_small_N_sf"/>
</dbReference>
<evidence type="ECO:0000256" key="4">
    <source>
        <dbReference type="ARBA" id="ARBA00011771"/>
    </source>
</evidence>
<evidence type="ECO:0000256" key="13">
    <source>
        <dbReference type="PIRSR" id="PIRSR000310-1"/>
    </source>
</evidence>
<accession>A0A1H7TLV0</accession>
<keyword evidence="17" id="KW-1185">Reference proteome</keyword>
<dbReference type="PROSITE" id="PS51318">
    <property type="entry name" value="TAT"/>
    <property type="match status" value="1"/>
</dbReference>
<feature type="binding site" evidence="13">
    <location>
        <position position="280"/>
    </location>
    <ligand>
        <name>[4Fe-4S] cluster</name>
        <dbReference type="ChEBI" id="CHEBI:49883"/>
        <label>2</label>
    </ligand>
</feature>
<keyword evidence="9" id="KW-0560">Oxidoreductase</keyword>
<dbReference type="GO" id="GO:0008901">
    <property type="term" value="F:ferredoxin hydrogenase activity"/>
    <property type="evidence" value="ECO:0007669"/>
    <property type="project" value="InterPro"/>
</dbReference>
<dbReference type="GO" id="GO:0051539">
    <property type="term" value="F:4 iron, 4 sulfur cluster binding"/>
    <property type="evidence" value="ECO:0007669"/>
    <property type="project" value="UniProtKB-KW"/>
</dbReference>
<keyword evidence="12" id="KW-0472">Membrane</keyword>
<evidence type="ECO:0000259" key="15">
    <source>
        <dbReference type="Pfam" id="PF14720"/>
    </source>
</evidence>
<dbReference type="GO" id="GO:0046872">
    <property type="term" value="F:metal ion binding"/>
    <property type="evidence" value="ECO:0007669"/>
    <property type="project" value="UniProtKB-KW"/>
</dbReference>
<dbReference type="Gene3D" id="4.10.480.10">
    <property type="entry name" value="Cytochrome-c3 hydrogenase, C-terminal domain"/>
    <property type="match status" value="1"/>
</dbReference>